<dbReference type="AlphaFoldDB" id="A0A2T7NPY7"/>
<sequence length="115" mass="12608">MTKNKNKKPKPEVEENGGEGRREMKEKTKIESLPIWGVVREIASGAQKVFFQKKPDLHPTLSGAADLFIRSNEGKVLCCNKRIYGSELPVGVRKAASNGAATALSAKWHQCSVSL</sequence>
<dbReference type="EMBL" id="PZQS01000010">
    <property type="protein sequence ID" value="PVD23213.1"/>
    <property type="molecule type" value="Genomic_DNA"/>
</dbReference>
<comment type="caution">
    <text evidence="2">The sequence shown here is derived from an EMBL/GenBank/DDBJ whole genome shotgun (WGS) entry which is preliminary data.</text>
</comment>
<gene>
    <name evidence="2" type="ORF">C0Q70_16476</name>
</gene>
<evidence type="ECO:0000313" key="3">
    <source>
        <dbReference type="Proteomes" id="UP000245119"/>
    </source>
</evidence>
<evidence type="ECO:0000256" key="1">
    <source>
        <dbReference type="SAM" id="MobiDB-lite"/>
    </source>
</evidence>
<proteinExistence type="predicted"/>
<accession>A0A2T7NPY7</accession>
<feature type="region of interest" description="Disordered" evidence="1">
    <location>
        <begin position="1"/>
        <end position="26"/>
    </location>
</feature>
<organism evidence="2 3">
    <name type="scientific">Pomacea canaliculata</name>
    <name type="common">Golden apple snail</name>
    <dbReference type="NCBI Taxonomy" id="400727"/>
    <lineage>
        <taxon>Eukaryota</taxon>
        <taxon>Metazoa</taxon>
        <taxon>Spiralia</taxon>
        <taxon>Lophotrochozoa</taxon>
        <taxon>Mollusca</taxon>
        <taxon>Gastropoda</taxon>
        <taxon>Caenogastropoda</taxon>
        <taxon>Architaenioglossa</taxon>
        <taxon>Ampullarioidea</taxon>
        <taxon>Ampullariidae</taxon>
        <taxon>Pomacea</taxon>
    </lineage>
</organism>
<name>A0A2T7NPY7_POMCA</name>
<keyword evidence="3" id="KW-1185">Reference proteome</keyword>
<dbReference type="Proteomes" id="UP000245119">
    <property type="component" value="Linkage Group LG10"/>
</dbReference>
<evidence type="ECO:0000313" key="2">
    <source>
        <dbReference type="EMBL" id="PVD23213.1"/>
    </source>
</evidence>
<reference evidence="2 3" key="1">
    <citation type="submission" date="2018-04" db="EMBL/GenBank/DDBJ databases">
        <title>The genome of golden apple snail Pomacea canaliculata provides insight into stress tolerance and invasive adaptation.</title>
        <authorList>
            <person name="Liu C."/>
            <person name="Liu B."/>
            <person name="Ren Y."/>
            <person name="Zhang Y."/>
            <person name="Wang H."/>
            <person name="Li S."/>
            <person name="Jiang F."/>
            <person name="Yin L."/>
            <person name="Zhang G."/>
            <person name="Qian W."/>
            <person name="Fan W."/>
        </authorList>
    </citation>
    <scope>NUCLEOTIDE SEQUENCE [LARGE SCALE GENOMIC DNA]</scope>
    <source>
        <strain evidence="2">SZHN2017</strain>
        <tissue evidence="2">Muscle</tissue>
    </source>
</reference>
<protein>
    <submittedName>
        <fullName evidence="2">Uncharacterized protein</fullName>
    </submittedName>
</protein>
<feature type="compositionally biased region" description="Basic and acidic residues" evidence="1">
    <location>
        <begin position="9"/>
        <end position="26"/>
    </location>
</feature>